<sequence>MEEYDENFWYVCDMKTYVNSVLNGPEIDLDPESNVQKYSPLDIILSWIYKIQNDDGKLFSFEERKKSIEYEYLLLKNPGYYFDEPSVYDKIKNLDDRELFKMIAKFPRDLFHTCSNYAYRSENIYFYNKYFKSLDED</sequence>
<dbReference type="EMBL" id="MK500536">
    <property type="protein sequence ID" value="QBK91426.1"/>
    <property type="molecule type" value="Genomic_DNA"/>
</dbReference>
<accession>A0A481Z733</accession>
<proteinExistence type="predicted"/>
<protein>
    <submittedName>
        <fullName evidence="1">Uncharacterized protein</fullName>
    </submittedName>
</protein>
<reference evidence="1" key="1">
    <citation type="journal article" date="2019" name="MBio">
        <title>Virus Genomes from Deep Sea Sediments Expand the Ocean Megavirome and Support Independent Origins of Viral Gigantism.</title>
        <authorList>
            <person name="Backstrom D."/>
            <person name="Yutin N."/>
            <person name="Jorgensen S.L."/>
            <person name="Dharamshi J."/>
            <person name="Homa F."/>
            <person name="Zaremba-Niedwiedzka K."/>
            <person name="Spang A."/>
            <person name="Wolf Y.I."/>
            <person name="Koonin E.V."/>
            <person name="Ettema T.J."/>
        </authorList>
    </citation>
    <scope>NUCLEOTIDE SEQUENCE</scope>
</reference>
<evidence type="ECO:0000313" key="1">
    <source>
        <dbReference type="EMBL" id="QBK91426.1"/>
    </source>
</evidence>
<organism evidence="1">
    <name type="scientific">Pithovirus LCPAC302</name>
    <dbReference type="NCBI Taxonomy" id="2506593"/>
    <lineage>
        <taxon>Viruses</taxon>
        <taxon>Pithoviruses</taxon>
    </lineage>
</organism>
<name>A0A481Z733_9VIRU</name>
<gene>
    <name evidence="1" type="ORF">LCPAC302_00460</name>
</gene>